<dbReference type="RefSeq" id="WP_250929764.1">
    <property type="nucleotide sequence ID" value="NZ_JAMQBK010000041.1"/>
</dbReference>
<dbReference type="Gene3D" id="3.90.190.10">
    <property type="entry name" value="Protein tyrosine phosphatase superfamily"/>
    <property type="match status" value="1"/>
</dbReference>
<organism evidence="2 3">
    <name type="scientific">Aporhodopirellula aestuarii</name>
    <dbReference type="NCBI Taxonomy" id="2950107"/>
    <lineage>
        <taxon>Bacteria</taxon>
        <taxon>Pseudomonadati</taxon>
        <taxon>Planctomycetota</taxon>
        <taxon>Planctomycetia</taxon>
        <taxon>Pirellulales</taxon>
        <taxon>Pirellulaceae</taxon>
        <taxon>Aporhodopirellula</taxon>
    </lineage>
</organism>
<proteinExistence type="predicted"/>
<comment type="caution">
    <text evidence="2">The sequence shown here is derived from an EMBL/GenBank/DDBJ whole genome shotgun (WGS) entry which is preliminary data.</text>
</comment>
<keyword evidence="3" id="KW-1185">Reference proteome</keyword>
<gene>
    <name evidence="2" type="ORF">NB063_16105</name>
</gene>
<feature type="domain" description="Beta-lactamase hydrolase-like protein phosphatase-like" evidence="1">
    <location>
        <begin position="7"/>
        <end position="106"/>
    </location>
</feature>
<protein>
    <submittedName>
        <fullName evidence="2">Protein tyrosine phosphatase family protein</fullName>
    </submittedName>
</protein>
<dbReference type="CDD" id="cd14503">
    <property type="entry name" value="PTP-bact"/>
    <property type="match status" value="1"/>
</dbReference>
<reference evidence="2 3" key="1">
    <citation type="journal article" date="2022" name="Syst. Appl. Microbiol.">
        <title>Rhodopirellula aestuarii sp. nov., a novel member of the genus Rhodopirellula isolated from brackish sediments collected in the Tagus River estuary, Portugal.</title>
        <authorList>
            <person name="Vitorino I.R."/>
            <person name="Klimek D."/>
            <person name="Calusinska M."/>
            <person name="Lobo-da-Cunha A."/>
            <person name="Vasconcelos V."/>
            <person name="Lage O.M."/>
        </authorList>
    </citation>
    <scope>NUCLEOTIDE SEQUENCE [LARGE SCALE GENOMIC DNA]</scope>
    <source>
        <strain evidence="2 3">ICT_H3.1</strain>
    </source>
</reference>
<dbReference type="Proteomes" id="UP001202961">
    <property type="component" value="Unassembled WGS sequence"/>
</dbReference>
<dbReference type="InterPro" id="IPR029021">
    <property type="entry name" value="Prot-tyrosine_phosphatase-like"/>
</dbReference>
<accession>A0ABT0U634</accession>
<evidence type="ECO:0000259" key="1">
    <source>
        <dbReference type="Pfam" id="PF04273"/>
    </source>
</evidence>
<name>A0ABT0U634_9BACT</name>
<dbReference type="EMBL" id="JAMQBK010000041">
    <property type="protein sequence ID" value="MCM2372129.1"/>
    <property type="molecule type" value="Genomic_DNA"/>
</dbReference>
<evidence type="ECO:0000313" key="2">
    <source>
        <dbReference type="EMBL" id="MCM2372129.1"/>
    </source>
</evidence>
<sequence length="152" mass="16795">MPIQMKLSDDVTVGRQPSESEIQSMAADGFQSIINFRTAGEDEQDLSPDAEGEQVKSLDMEYLHIPVSLDSLDASQVDAFREQYKALPKPAFAHCKSGKRAGAMLMMHTAVENGMSGDQALKQASEMGFECDVPELQNFVRDYVNSRSNRTT</sequence>
<dbReference type="Pfam" id="PF04273">
    <property type="entry name" value="BLH_phosphatase"/>
    <property type="match status" value="1"/>
</dbReference>
<dbReference type="SUPFAM" id="SSF52799">
    <property type="entry name" value="(Phosphotyrosine protein) phosphatases II"/>
    <property type="match status" value="1"/>
</dbReference>
<evidence type="ECO:0000313" key="3">
    <source>
        <dbReference type="Proteomes" id="UP001202961"/>
    </source>
</evidence>
<dbReference type="InterPro" id="IPR005939">
    <property type="entry name" value="BLH_phosphatase-like"/>
</dbReference>